<feature type="domain" description="Anaphase-promoting complex subunit 5" evidence="7">
    <location>
        <begin position="235"/>
        <end position="316"/>
    </location>
</feature>
<dbReference type="GO" id="GO:0051301">
    <property type="term" value="P:cell division"/>
    <property type="evidence" value="ECO:0007669"/>
    <property type="project" value="UniProtKB-KW"/>
</dbReference>
<dbReference type="InterPro" id="IPR037679">
    <property type="entry name" value="Apc5"/>
</dbReference>
<dbReference type="HOGENOM" id="CLU_587950_0_0_1"/>
<evidence type="ECO:0000259" key="7">
    <source>
        <dbReference type="Pfam" id="PF12862"/>
    </source>
</evidence>
<evidence type="ECO:0000256" key="3">
    <source>
        <dbReference type="ARBA" id="ARBA00022618"/>
    </source>
</evidence>
<keyword evidence="5" id="KW-0833">Ubl conjugation pathway</keyword>
<dbReference type="InterPro" id="IPR026000">
    <property type="entry name" value="Apc5_dom"/>
</dbReference>
<evidence type="ECO:0000256" key="2">
    <source>
        <dbReference type="ARBA" id="ARBA00016066"/>
    </source>
</evidence>
<name>A0A0D0TN62_CRYGA</name>
<comment type="similarity">
    <text evidence="1">Belongs to the APC5 family.</text>
</comment>
<evidence type="ECO:0000256" key="4">
    <source>
        <dbReference type="ARBA" id="ARBA00022776"/>
    </source>
</evidence>
<dbReference type="GO" id="GO:0045842">
    <property type="term" value="P:positive regulation of mitotic metaphase/anaphase transition"/>
    <property type="evidence" value="ECO:0007669"/>
    <property type="project" value="TreeGrafter"/>
</dbReference>
<keyword evidence="3" id="KW-0132">Cell division</keyword>
<dbReference type="PANTHER" id="PTHR12830">
    <property type="entry name" value="ANAPHASE-PROMOTING COMPLEX SUBUNIT 5"/>
    <property type="match status" value="1"/>
</dbReference>
<protein>
    <recommendedName>
        <fullName evidence="2">Anaphase-promoting complex subunit 5</fullName>
    </recommendedName>
</protein>
<dbReference type="GO" id="GO:0005680">
    <property type="term" value="C:anaphase-promoting complex"/>
    <property type="evidence" value="ECO:0007669"/>
    <property type="project" value="InterPro"/>
</dbReference>
<dbReference type="PANTHER" id="PTHR12830:SF9">
    <property type="entry name" value="ANAPHASE-PROMOTING COMPLEX SUBUNIT 5"/>
    <property type="match status" value="1"/>
</dbReference>
<evidence type="ECO:0000256" key="1">
    <source>
        <dbReference type="ARBA" id="ARBA00007450"/>
    </source>
</evidence>
<evidence type="ECO:0000256" key="6">
    <source>
        <dbReference type="ARBA" id="ARBA00023306"/>
    </source>
</evidence>
<keyword evidence="6" id="KW-0131">Cell cycle</keyword>
<keyword evidence="4" id="KW-0498">Mitosis</keyword>
<dbReference type="GO" id="GO:0031145">
    <property type="term" value="P:anaphase-promoting complex-dependent catabolic process"/>
    <property type="evidence" value="ECO:0007669"/>
    <property type="project" value="TreeGrafter"/>
</dbReference>
<dbReference type="Pfam" id="PF12862">
    <property type="entry name" value="ANAPC5"/>
    <property type="match status" value="1"/>
</dbReference>
<dbReference type="OrthoDB" id="2504561at2759"/>
<sequence length="478" mass="53640">MSSPHKQFKLPSHQGRRLNEPLLPLHLALAWIIIRVFPINSDLQSLPVYSSQFTQKVLHIVAREILDVGSEPATFGSLKTELDRLVKAETIQIIKKNEKKRSRGVHVEHEFEDAEENRSWLGDMSDRFDDVADGCSFIDGLDKELRERLNYGDDDEPIEMPPPIERHSLLGIFCRNLINILRKLSFDETAHLSREVSKWCGVGSSGSAKPVTAWSLDRKSGMEDNLDKRIQAMQDYQTANSSADYSGALASLRGFYDYQFPSANKGQHQHALLNIAVFHYSTGGLEFALSAIDEAIRVARTADDKACLQYCTRTVLMIASLSQRLEAEVNSLAFTATETVKIHQTPIPVSRLPNVSTPMDELWTVKTALDLGEPVHIAFRRIHAALGKEYQTEALDDEDERLSSKQWASGQGLEETAWYATQAGLWNLLGSNALANFHEELALSEVEPWSDGRLTMILAQAQRVSFNIKGGTFVDKCW</sequence>
<reference evidence="8" key="1">
    <citation type="submission" date="2015-01" db="EMBL/GenBank/DDBJ databases">
        <title>The Genome Sequence of Cryptococcus gattii CA1280.</title>
        <authorList>
            <consortium name="The Broad Institute Genomics Platform"/>
            <person name="Cuomo C."/>
            <person name="Litvintseva A."/>
            <person name="Chen Y."/>
            <person name="Heitman J."/>
            <person name="Sun S."/>
            <person name="Springer D."/>
            <person name="Dromer F."/>
            <person name="Young S."/>
            <person name="Zeng Q."/>
            <person name="Gargeya S."/>
            <person name="Abouelleil A."/>
            <person name="Alvarado L."/>
            <person name="Chapman S.B."/>
            <person name="Gainer-Dewar J."/>
            <person name="Goldberg J."/>
            <person name="Griggs A."/>
            <person name="Gujja S."/>
            <person name="Hansen M."/>
            <person name="Howarth C."/>
            <person name="Imamovic A."/>
            <person name="Larimer J."/>
            <person name="Murphy C."/>
            <person name="Naylor J."/>
            <person name="Pearson M."/>
            <person name="Priest M."/>
            <person name="Roberts A."/>
            <person name="Saif S."/>
            <person name="Shea T."/>
            <person name="Sykes S."/>
            <person name="Wortman J."/>
            <person name="Nusbaum C."/>
            <person name="Birren B."/>
        </authorList>
    </citation>
    <scope>NUCLEOTIDE SEQUENCE [LARGE SCALE GENOMIC DNA]</scope>
    <source>
        <strain evidence="8">CA1280</strain>
    </source>
</reference>
<dbReference type="GO" id="GO:0070979">
    <property type="term" value="P:protein K11-linked ubiquitination"/>
    <property type="evidence" value="ECO:0007669"/>
    <property type="project" value="TreeGrafter"/>
</dbReference>
<dbReference type="AlphaFoldDB" id="A0A0D0TN62"/>
<accession>A0A0D0TN62</accession>
<dbReference type="EMBL" id="KN847978">
    <property type="protein sequence ID" value="KIR48102.1"/>
    <property type="molecule type" value="Genomic_DNA"/>
</dbReference>
<proteinExistence type="inferred from homology"/>
<evidence type="ECO:0000256" key="5">
    <source>
        <dbReference type="ARBA" id="ARBA00022786"/>
    </source>
</evidence>
<gene>
    <name evidence="8" type="ORF">I312_02618</name>
</gene>
<organism evidence="8">
    <name type="scientific">Cryptococcus bacillisporus CA1280</name>
    <dbReference type="NCBI Taxonomy" id="1296109"/>
    <lineage>
        <taxon>Eukaryota</taxon>
        <taxon>Fungi</taxon>
        <taxon>Dikarya</taxon>
        <taxon>Basidiomycota</taxon>
        <taxon>Agaricomycotina</taxon>
        <taxon>Tremellomycetes</taxon>
        <taxon>Tremellales</taxon>
        <taxon>Cryptococcaceae</taxon>
        <taxon>Cryptococcus</taxon>
        <taxon>Cryptococcus gattii species complex</taxon>
    </lineage>
</organism>
<evidence type="ECO:0000313" key="8">
    <source>
        <dbReference type="EMBL" id="KIR48102.1"/>
    </source>
</evidence>